<protein>
    <submittedName>
        <fullName evidence="1">Uncharacterized protein</fullName>
    </submittedName>
</protein>
<evidence type="ECO:0000313" key="2">
    <source>
        <dbReference type="Proteomes" id="UP001194098"/>
    </source>
</evidence>
<reference evidence="1" key="1">
    <citation type="submission" date="2020-04" db="EMBL/GenBank/DDBJ databases">
        <authorList>
            <person name="Brown S."/>
        </authorList>
    </citation>
    <scope>NUCLEOTIDE SEQUENCE</scope>
    <source>
        <strain evidence="1">DJ015</strain>
    </source>
</reference>
<name>A0AAW3W7A1_CLOBE</name>
<proteinExistence type="predicted"/>
<dbReference type="Proteomes" id="UP001194098">
    <property type="component" value="Unassembled WGS sequence"/>
</dbReference>
<evidence type="ECO:0000313" key="1">
    <source>
        <dbReference type="EMBL" id="MBC2474359.1"/>
    </source>
</evidence>
<dbReference type="AlphaFoldDB" id="A0AAW3W7A1"/>
<gene>
    <name evidence="1" type="ORF">HGI39_06465</name>
</gene>
<dbReference type="EMBL" id="JABAGV010000012">
    <property type="protein sequence ID" value="MBC2474359.1"/>
    <property type="molecule type" value="Genomic_DNA"/>
</dbReference>
<sequence length="224" mass="26682">MNILNVFKLYYISWHQKNGTRKYTEFGCLKKHLNKYESILKKSNIEDYISNFNSSMYLDIWEEVCIKKKEYFLDKIYDNISGIVEDASNMLFYLSSKNIEDYYAYTGADFDYDGDNLEPSETKKYKNLLLIAKKLDLILYDYILKEIREQVDSWAKNVPTIKALWNTIKIDDNYKIQPTPQSYMQLELLPHSDPELVSEKNTFYNALLYNDINKNKVTFKKHIL</sequence>
<organism evidence="1 2">
    <name type="scientific">Clostridium beijerinckii</name>
    <name type="common">Clostridium MP</name>
    <dbReference type="NCBI Taxonomy" id="1520"/>
    <lineage>
        <taxon>Bacteria</taxon>
        <taxon>Bacillati</taxon>
        <taxon>Bacillota</taxon>
        <taxon>Clostridia</taxon>
        <taxon>Eubacteriales</taxon>
        <taxon>Clostridiaceae</taxon>
        <taxon>Clostridium</taxon>
    </lineage>
</organism>
<reference evidence="1" key="2">
    <citation type="journal article" date="2022" name="Nat. Biotechnol.">
        <title>Carbon-negative production of acetone and isopropanol by gas fermentation at industrial pilot scale.</title>
        <authorList>
            <person name="Liew F.E."/>
            <person name="Nogle R."/>
            <person name="Abdalla T."/>
            <person name="Rasor B.J."/>
            <person name="Canter C."/>
            <person name="Jensen R.O."/>
            <person name="Wang L."/>
            <person name="Strutz J."/>
            <person name="Chirania P."/>
            <person name="De Tissera S."/>
            <person name="Mueller A.P."/>
            <person name="Ruan Z."/>
            <person name="Gao A."/>
            <person name="Tran L."/>
            <person name="Engle N.L."/>
            <person name="Bromley J.C."/>
            <person name="Daniell J."/>
            <person name="Conrado R."/>
            <person name="Tschaplinski T.J."/>
            <person name="Giannone R.J."/>
            <person name="Hettich R.L."/>
            <person name="Karim A.S."/>
            <person name="Simpson S.D."/>
            <person name="Brown S.D."/>
            <person name="Leang C."/>
            <person name="Jewett M.C."/>
            <person name="Kopke M."/>
        </authorList>
    </citation>
    <scope>NUCLEOTIDE SEQUENCE</scope>
    <source>
        <strain evidence="1">DJ015</strain>
    </source>
</reference>
<accession>A0AAW3W7A1</accession>
<comment type="caution">
    <text evidence="1">The sequence shown here is derived from an EMBL/GenBank/DDBJ whole genome shotgun (WGS) entry which is preliminary data.</text>
</comment>
<dbReference type="RefSeq" id="WP_171780285.1">
    <property type="nucleotide sequence ID" value="NZ_JABAGV010000012.1"/>
</dbReference>